<dbReference type="OrthoDB" id="7533at10239"/>
<sequence>MTKEQIKPYPKERPTIRSEMTGSGCDRVIQEHPAYGRITLTHPSGGNTEMFGSDIVHNERIALRIDLAYEETAYGIPNYRSQPQSRGGRVLELELTAYQWAGLVASHSGNGVPCTLRYITPHGQGNLPLIDGQNTSTEQANREIEASLKVMMKRHAEGLEVLSALIAKGKANKGELQAAMEKFQNIHAKLPEVTAYALHTFTEHSETVMARANAEIEASINSLIQRTGMKALGMKPLALEDKSDE</sequence>
<protein>
    <submittedName>
        <fullName evidence="1">Uncharacterized protein</fullName>
    </submittedName>
</protein>
<gene>
    <name evidence="1" type="ORF">CR9_109</name>
</gene>
<accession>M1EZB9</accession>
<evidence type="ECO:0000313" key="2">
    <source>
        <dbReference type="Proteomes" id="UP000011829"/>
    </source>
</evidence>
<name>M1EZB9_9CAUD</name>
<dbReference type="GeneID" id="18562951"/>
<evidence type="ECO:0000313" key="1">
    <source>
        <dbReference type="EMBL" id="AFH20993.1"/>
    </source>
</evidence>
<dbReference type="Proteomes" id="UP000011829">
    <property type="component" value="Segment"/>
</dbReference>
<organism evidence="1 2">
    <name type="scientific">Cronobacter phage CR9</name>
    <dbReference type="NCBI Taxonomy" id="1162290"/>
    <lineage>
        <taxon>Viruses</taxon>
        <taxon>Duplodnaviria</taxon>
        <taxon>Heunggongvirae</taxon>
        <taxon>Uroviricota</taxon>
        <taxon>Caudoviricetes</taxon>
        <taxon>Vequintavirinae</taxon>
        <taxon>Certrevirus</taxon>
        <taxon>Certrevirus CR9</taxon>
    </lineage>
</organism>
<keyword evidence="2" id="KW-1185">Reference proteome</keyword>
<reference evidence="1 2" key="1">
    <citation type="submission" date="2012-02" db="EMBL/GenBank/DDBJ databases">
        <title>Complete Genome Sequence of Cronobacter sakazakii Bacteriophage CR9.</title>
        <authorList>
            <person name="Shin H."/>
            <person name="Lee J.-H."/>
            <person name="Kim Y."/>
            <person name="Ryu S."/>
        </authorList>
    </citation>
    <scope>NUCLEOTIDE SEQUENCE [LARGE SCALE GENOMIC DNA]</scope>
</reference>
<dbReference type="KEGG" id="vg:18562951"/>
<proteinExistence type="predicted"/>
<dbReference type="RefSeq" id="YP_009015071.1">
    <property type="nucleotide sequence ID" value="NC_023717.1"/>
</dbReference>
<dbReference type="EMBL" id="JQ691611">
    <property type="protein sequence ID" value="AFH20993.1"/>
    <property type="molecule type" value="Genomic_DNA"/>
</dbReference>